<feature type="domain" description="DUF7431" evidence="2">
    <location>
        <begin position="340"/>
        <end position="620"/>
    </location>
</feature>
<keyword evidence="1" id="KW-0812">Transmembrane</keyword>
<keyword evidence="1" id="KW-1133">Transmembrane helix</keyword>
<accession>A0A015LR52</accession>
<keyword evidence="4" id="KW-1185">Reference proteome</keyword>
<feature type="transmembrane region" description="Helical" evidence="1">
    <location>
        <begin position="640"/>
        <end position="662"/>
    </location>
</feature>
<dbReference type="Proteomes" id="UP000022910">
    <property type="component" value="Unassembled WGS sequence"/>
</dbReference>
<evidence type="ECO:0000313" key="3">
    <source>
        <dbReference type="EMBL" id="EXX57188.1"/>
    </source>
</evidence>
<protein>
    <recommendedName>
        <fullName evidence="2">DUF7431 domain-containing protein</fullName>
    </recommendedName>
</protein>
<dbReference type="OrthoDB" id="2323752at2759"/>
<dbReference type="STRING" id="1432141.A0A015LR52"/>
<dbReference type="Pfam" id="PF24209">
    <property type="entry name" value="DUF7431"/>
    <property type="match status" value="1"/>
</dbReference>
<name>A0A015LR52_RHIIW</name>
<keyword evidence="1" id="KW-0472">Membrane</keyword>
<dbReference type="InterPro" id="IPR055854">
    <property type="entry name" value="DUF7431"/>
</dbReference>
<comment type="caution">
    <text evidence="3">The sequence shown here is derived from an EMBL/GenBank/DDBJ whole genome shotgun (WGS) entry which is preliminary data.</text>
</comment>
<reference evidence="3 4" key="1">
    <citation type="submission" date="2014-02" db="EMBL/GenBank/DDBJ databases">
        <title>Single nucleus genome sequencing reveals high similarity among nuclei of an endomycorrhizal fungus.</title>
        <authorList>
            <person name="Lin K."/>
            <person name="Geurts R."/>
            <person name="Zhang Z."/>
            <person name="Limpens E."/>
            <person name="Saunders D.G."/>
            <person name="Mu D."/>
            <person name="Pang E."/>
            <person name="Cao H."/>
            <person name="Cha H."/>
            <person name="Lin T."/>
            <person name="Zhou Q."/>
            <person name="Shang Y."/>
            <person name="Li Y."/>
            <person name="Ivanov S."/>
            <person name="Sharma T."/>
            <person name="Velzen R.V."/>
            <person name="Ruijter N.D."/>
            <person name="Aanen D.K."/>
            <person name="Win J."/>
            <person name="Kamoun S."/>
            <person name="Bisseling T."/>
            <person name="Huang S."/>
        </authorList>
    </citation>
    <scope>NUCLEOTIDE SEQUENCE [LARGE SCALE GENOMIC DNA]</scope>
    <source>
        <strain evidence="4">DAOM197198w</strain>
    </source>
</reference>
<evidence type="ECO:0000259" key="2">
    <source>
        <dbReference type="Pfam" id="PF24209"/>
    </source>
</evidence>
<sequence length="664" mass="76840">MSFKLNHFSNNAKKITIKIINSPTQKLEPVLLNPTDKLSTIRQKLEKNYKQFKFLEFSEKDGSYKFTEIKSEFERQHSLSYIIDKNILYIECEIKTNIDWNCIIEKCELNNGCTMTFDGIKKADKNAFVIKNCELKEIGAERYKMHKDTFKSTKEWMKITNLFFTTDIDVLENFIKLGMSIEITENKKSNIGISGSYDFVKHEKASLKFGDHLQPTQEFIGEVEKAIESEDPVKVLKQITKQYGQFIPTEVILGGRAHFNEHITFKEITMNVASASNNSTKLIGGKQPNNIENFDEGAWFKSLNDPNYWDCIEYRNPVSIFQPLSENLRKQIIKYVGKRILYSKTQGIKYHLENHGEAKKHELKDLPLNILKMIQNKEADCNIFATVTDMTELKDDFFTCQVLCSSSCSSLPPCPASSCSCPPSKPSLLIHCVQNKFKKRECNLRIKWMVVGYYTDFNFILSDFNVHLKIFENKITSDRQTMIYTLNYNYDPYISPCFGIPVLTELTSSNKSIVIGHHFFNARKENKIGAYTFSYCSKENNRVELKSHNFTFFTFIISDYCTSNTYNTFSFKHPIMKKPYIKLNNDVAGSPKFISLYSAQKTIRELAFLNQNCKKITLVSISGYSIVINLLTSKDYFECLSFDLCIPGIYFIVFRFIFICILSK</sequence>
<dbReference type="EMBL" id="JEMT01027430">
    <property type="protein sequence ID" value="EXX57188.1"/>
    <property type="molecule type" value="Genomic_DNA"/>
</dbReference>
<dbReference type="HOGENOM" id="CLU_028291_2_0_1"/>
<organism evidence="3 4">
    <name type="scientific">Rhizophagus irregularis (strain DAOM 197198w)</name>
    <name type="common">Glomus intraradices</name>
    <dbReference type="NCBI Taxonomy" id="1432141"/>
    <lineage>
        <taxon>Eukaryota</taxon>
        <taxon>Fungi</taxon>
        <taxon>Fungi incertae sedis</taxon>
        <taxon>Mucoromycota</taxon>
        <taxon>Glomeromycotina</taxon>
        <taxon>Glomeromycetes</taxon>
        <taxon>Glomerales</taxon>
        <taxon>Glomeraceae</taxon>
        <taxon>Rhizophagus</taxon>
    </lineage>
</organism>
<proteinExistence type="predicted"/>
<dbReference type="AlphaFoldDB" id="A0A015LR52"/>
<gene>
    <name evidence="3" type="ORF">RirG_209490</name>
</gene>
<evidence type="ECO:0000313" key="4">
    <source>
        <dbReference type="Proteomes" id="UP000022910"/>
    </source>
</evidence>
<evidence type="ECO:0000256" key="1">
    <source>
        <dbReference type="SAM" id="Phobius"/>
    </source>
</evidence>